<dbReference type="SMART" id="SM00404">
    <property type="entry name" value="PTPc_motif"/>
    <property type="match status" value="1"/>
</dbReference>
<name>A0AAD5FB59_SILAS</name>
<evidence type="ECO:0000256" key="5">
    <source>
        <dbReference type="ARBA" id="ARBA00022801"/>
    </source>
</evidence>
<dbReference type="InterPro" id="IPR000242">
    <property type="entry name" value="PTP_cat"/>
</dbReference>
<evidence type="ECO:0000256" key="2">
    <source>
        <dbReference type="ARBA" id="ARBA00013064"/>
    </source>
</evidence>
<feature type="compositionally biased region" description="Low complexity" evidence="8">
    <location>
        <begin position="612"/>
        <end position="627"/>
    </location>
</feature>
<dbReference type="InterPro" id="IPR047170">
    <property type="entry name" value="PTN12/18/22"/>
</dbReference>
<feature type="compositionally biased region" description="Polar residues" evidence="8">
    <location>
        <begin position="659"/>
        <end position="672"/>
    </location>
</feature>
<keyword evidence="6" id="KW-0904">Protein phosphatase</keyword>
<evidence type="ECO:0000256" key="7">
    <source>
        <dbReference type="ARBA" id="ARBA00034734"/>
    </source>
</evidence>
<dbReference type="SMART" id="SM00194">
    <property type="entry name" value="PTPc"/>
    <property type="match status" value="1"/>
</dbReference>
<gene>
    <name evidence="11" type="ORF">C0J50_6091</name>
</gene>
<dbReference type="FunFam" id="3.90.190.10:FF:000045">
    <property type="entry name" value="Tyrosine-protein phosphatase non-receptor type 12"/>
    <property type="match status" value="1"/>
</dbReference>
<reference evidence="11" key="1">
    <citation type="submission" date="2018-07" db="EMBL/GenBank/DDBJ databases">
        <title>Comparative genomics of catfishes provides insights into carnivory and benthic adaptation.</title>
        <authorList>
            <person name="Zhang Y."/>
            <person name="Wang D."/>
            <person name="Peng Z."/>
            <person name="Zheng S."/>
            <person name="Shao F."/>
            <person name="Tao W."/>
        </authorList>
    </citation>
    <scope>NUCLEOTIDE SEQUENCE</scope>
    <source>
        <strain evidence="11">Chongqing</strain>
    </source>
</reference>
<evidence type="ECO:0000256" key="8">
    <source>
        <dbReference type="SAM" id="MobiDB-lite"/>
    </source>
</evidence>
<accession>A0AAD5FB59</accession>
<comment type="caution">
    <text evidence="11">The sequence shown here is derived from an EMBL/GenBank/DDBJ whole genome shotgun (WGS) entry which is preliminary data.</text>
</comment>
<dbReference type="Gene3D" id="3.90.190.10">
    <property type="entry name" value="Protein tyrosine phosphatase superfamily"/>
    <property type="match status" value="1"/>
</dbReference>
<dbReference type="AlphaFoldDB" id="A0AAD5FB59"/>
<evidence type="ECO:0000313" key="12">
    <source>
        <dbReference type="Proteomes" id="UP001205998"/>
    </source>
</evidence>
<dbReference type="InterPro" id="IPR000387">
    <property type="entry name" value="Tyr_Pase_dom"/>
</dbReference>
<keyword evidence="3" id="KW-0963">Cytoplasm</keyword>
<dbReference type="GO" id="GO:0050868">
    <property type="term" value="P:negative regulation of T cell activation"/>
    <property type="evidence" value="ECO:0007669"/>
    <property type="project" value="TreeGrafter"/>
</dbReference>
<dbReference type="PANTHER" id="PTHR45983:SF1">
    <property type="entry name" value="TYROSINE-PROTEIN PHOSPHATASE NON-RECEPTOR TYPE 22"/>
    <property type="match status" value="1"/>
</dbReference>
<feature type="region of interest" description="Disordered" evidence="8">
    <location>
        <begin position="307"/>
        <end position="393"/>
    </location>
</feature>
<comment type="similarity">
    <text evidence="7">Belongs to the protein-tyrosine phosphatase family. Non-receptor class 4 subfamily.</text>
</comment>
<dbReference type="GO" id="GO:0004726">
    <property type="term" value="F:non-membrane spanning protein tyrosine phosphatase activity"/>
    <property type="evidence" value="ECO:0007669"/>
    <property type="project" value="InterPro"/>
</dbReference>
<dbReference type="PROSITE" id="PS50055">
    <property type="entry name" value="TYR_PHOSPHATASE_PTP"/>
    <property type="match status" value="1"/>
</dbReference>
<evidence type="ECO:0000256" key="3">
    <source>
        <dbReference type="ARBA" id="ARBA00022490"/>
    </source>
</evidence>
<dbReference type="InterPro" id="IPR016130">
    <property type="entry name" value="Tyr_Pase_AS"/>
</dbReference>
<proteinExistence type="inferred from homology"/>
<keyword evidence="4" id="KW-0597">Phosphoprotein</keyword>
<dbReference type="PANTHER" id="PTHR45983">
    <property type="entry name" value="TYROSINE PHOSPHATSE N18, PUTATIVE-RELATED"/>
    <property type="match status" value="1"/>
</dbReference>
<organism evidence="11 12">
    <name type="scientific">Silurus asotus</name>
    <name type="common">Amur catfish</name>
    <name type="synonym">Parasilurus asotus</name>
    <dbReference type="NCBI Taxonomy" id="30991"/>
    <lineage>
        <taxon>Eukaryota</taxon>
        <taxon>Metazoa</taxon>
        <taxon>Chordata</taxon>
        <taxon>Craniata</taxon>
        <taxon>Vertebrata</taxon>
        <taxon>Euteleostomi</taxon>
        <taxon>Actinopterygii</taxon>
        <taxon>Neopterygii</taxon>
        <taxon>Teleostei</taxon>
        <taxon>Ostariophysi</taxon>
        <taxon>Siluriformes</taxon>
        <taxon>Siluridae</taxon>
        <taxon>Silurus</taxon>
    </lineage>
</organism>
<feature type="domain" description="Tyrosine-protein phosphatase" evidence="9">
    <location>
        <begin position="29"/>
        <end position="294"/>
    </location>
</feature>
<evidence type="ECO:0000256" key="1">
    <source>
        <dbReference type="ARBA" id="ARBA00004496"/>
    </source>
</evidence>
<feature type="compositionally biased region" description="Acidic residues" evidence="8">
    <location>
        <begin position="324"/>
        <end position="333"/>
    </location>
</feature>
<keyword evidence="5" id="KW-0378">Hydrolase</keyword>
<dbReference type="SUPFAM" id="SSF52799">
    <property type="entry name" value="(Phosphotyrosine protein) phosphatases II"/>
    <property type="match status" value="1"/>
</dbReference>
<comment type="subcellular location">
    <subcellularLocation>
        <location evidence="1">Cytoplasm</location>
    </subcellularLocation>
</comment>
<dbReference type="PROSITE" id="PS00383">
    <property type="entry name" value="TYR_PHOSPHATASE_1"/>
    <property type="match status" value="1"/>
</dbReference>
<feature type="compositionally biased region" description="Pro residues" evidence="8">
    <location>
        <begin position="787"/>
        <end position="796"/>
    </location>
</feature>
<dbReference type="EC" id="3.1.3.48" evidence="2"/>
<feature type="domain" description="Tyrosine specific protein phosphatases" evidence="10">
    <location>
        <begin position="208"/>
        <end position="285"/>
    </location>
</feature>
<evidence type="ECO:0000259" key="10">
    <source>
        <dbReference type="PROSITE" id="PS50056"/>
    </source>
</evidence>
<dbReference type="InterPro" id="IPR029021">
    <property type="entry name" value="Prot-tyrosine_phosphatase-like"/>
</dbReference>
<dbReference type="EMBL" id="MU579904">
    <property type="protein sequence ID" value="KAI5609089.1"/>
    <property type="molecule type" value="Genomic_DNA"/>
</dbReference>
<feature type="compositionally biased region" description="Pro residues" evidence="8">
    <location>
        <begin position="375"/>
        <end position="385"/>
    </location>
</feature>
<feature type="region of interest" description="Disordered" evidence="8">
    <location>
        <begin position="779"/>
        <end position="800"/>
    </location>
</feature>
<dbReference type="GO" id="GO:0005634">
    <property type="term" value="C:nucleus"/>
    <property type="evidence" value="ECO:0007669"/>
    <property type="project" value="TreeGrafter"/>
</dbReference>
<evidence type="ECO:0000259" key="9">
    <source>
        <dbReference type="PROSITE" id="PS50055"/>
    </source>
</evidence>
<keyword evidence="12" id="KW-1185">Reference proteome</keyword>
<feature type="region of interest" description="Disordered" evidence="8">
    <location>
        <begin position="612"/>
        <end position="636"/>
    </location>
</feature>
<dbReference type="PROSITE" id="PS50056">
    <property type="entry name" value="TYR_PHOSPHATASE_2"/>
    <property type="match status" value="1"/>
</dbReference>
<dbReference type="GO" id="GO:0050852">
    <property type="term" value="P:T cell receptor signaling pathway"/>
    <property type="evidence" value="ECO:0007669"/>
    <property type="project" value="TreeGrafter"/>
</dbReference>
<evidence type="ECO:0000256" key="4">
    <source>
        <dbReference type="ARBA" id="ARBA00022553"/>
    </source>
</evidence>
<dbReference type="PRINTS" id="PR00700">
    <property type="entry name" value="PRTYPHPHTASE"/>
</dbReference>
<evidence type="ECO:0000313" key="11">
    <source>
        <dbReference type="EMBL" id="KAI5609089.1"/>
    </source>
</evidence>
<feature type="region of interest" description="Disordered" evidence="8">
    <location>
        <begin position="650"/>
        <end position="743"/>
    </location>
</feature>
<dbReference type="InterPro" id="IPR003595">
    <property type="entry name" value="Tyr_Pase_cat"/>
</dbReference>
<sequence length="942" mass="106309">MELQAQILKKFLAYFASKEATSEHEDGSYAVEFLKLKRQSTKYRTDKTYTTKAAEKQENVKKNRYKDIVPFDHSRVKLSLITSKNDTDFINANFIRGVWGPMEYIATQGPLPHTVLDFWRMLWEYNVQVIVMACREFEMGRKKCERYWPEKLMDVFVCEPFSIFCESEEYKGDYLIRTLKATFNNTSRTLKQLHYMNWPDHGVPDSIHPILDMLQDMRALQDQDNMPICIHCSAGCGRTGALCVIDYTWNLLKKHMIPEDFSIYDLVQDMRKQRPSIVQTKEQYELVYRTIKFLFEKHLQMMESNSMQKEILASPPPPPIPTDSDSEFSDSSESEGVPEPVEENRLYPVYEPRRPEKEVQAQLPKKVARASSQLRPPPFRPPSPPHTKRTPTDVLNGMKNWAISQISSRATATPSHLPKTDFECENSLISKPAPNQKTDLGYQMPQVPGHYSLQKTDLGHEKSQALQPTSFQETDLRYHMSQTPRPQIQKTDFGYQMSQTPKPPSLQGTDLGHQKPQILGPPPVQPTDLRQQKVHILKPPRPQKPDLGWRQSRILAANLLQQTDTGYQKSQTPESPPIQQTDLESLMLQISQPTQTQKADHGYQNLLIAETATTDQTQPADTPTADTVQESTPDEAALQTPIICLTVEDPYFGPESPMSPGSTETRPLNTKNPFLPGPTLTLTSTEPPKEKPSTGVTTPTSDEDSPPPLPERTPESFIMADEEPELPRIPTPTLPPCTTDSPELNDIGVLDDEGKMDNMVDKGIVQTLTLLIPPDSVSNTITGGASPPSPTPPLPERTPESFEMANDEDLLRIAVQEKPQETVLRVGKSSEWSGNSNLDEPDFKRSWSRIPLNNQAFAPIHIPSTVTLAPPTPRSPFAPLSPSLPRIPESFAIVEEVLATVEARTLMDSRRPAVEQPEKTSLPKKSRTKVLQLQAQFVVCLR</sequence>
<protein>
    <recommendedName>
        <fullName evidence="2">protein-tyrosine-phosphatase</fullName>
        <ecNumber evidence="2">3.1.3.48</ecNumber>
    </recommendedName>
</protein>
<dbReference type="Pfam" id="PF00102">
    <property type="entry name" value="Y_phosphatase"/>
    <property type="match status" value="1"/>
</dbReference>
<dbReference type="Proteomes" id="UP001205998">
    <property type="component" value="Unassembled WGS sequence"/>
</dbReference>
<evidence type="ECO:0000256" key="6">
    <source>
        <dbReference type="ARBA" id="ARBA00022912"/>
    </source>
</evidence>
<dbReference type="GO" id="GO:0005737">
    <property type="term" value="C:cytoplasm"/>
    <property type="evidence" value="ECO:0007669"/>
    <property type="project" value="UniProtKB-SubCell"/>
</dbReference>